<keyword evidence="3" id="KW-1185">Reference proteome</keyword>
<evidence type="ECO:0000256" key="1">
    <source>
        <dbReference type="SAM" id="MobiDB-lite"/>
    </source>
</evidence>
<comment type="caution">
    <text evidence="2">The sequence shown here is derived from an EMBL/GenBank/DDBJ whole genome shotgun (WGS) entry which is preliminary data.</text>
</comment>
<reference evidence="2 3" key="1">
    <citation type="submission" date="2023-03" db="EMBL/GenBank/DDBJ databases">
        <title>WGS of Gossypium arboreum.</title>
        <authorList>
            <person name="Yu D."/>
        </authorList>
    </citation>
    <scope>NUCLEOTIDE SEQUENCE [LARGE SCALE GENOMIC DNA]</scope>
    <source>
        <tissue evidence="2">Leaf</tissue>
    </source>
</reference>
<feature type="compositionally biased region" description="Pro residues" evidence="1">
    <location>
        <begin position="63"/>
        <end position="73"/>
    </location>
</feature>
<feature type="region of interest" description="Disordered" evidence="1">
    <location>
        <begin position="1"/>
        <end position="44"/>
    </location>
</feature>
<evidence type="ECO:0000313" key="3">
    <source>
        <dbReference type="Proteomes" id="UP001358586"/>
    </source>
</evidence>
<feature type="region of interest" description="Disordered" evidence="1">
    <location>
        <begin position="56"/>
        <end position="76"/>
    </location>
</feature>
<feature type="compositionally biased region" description="Low complexity" evidence="1">
    <location>
        <begin position="27"/>
        <end position="36"/>
    </location>
</feature>
<evidence type="ECO:0000313" key="2">
    <source>
        <dbReference type="EMBL" id="KAK5777008.1"/>
    </source>
</evidence>
<name>A0ABR0MSQ4_GOSAR</name>
<protein>
    <submittedName>
        <fullName evidence="2">Uncharacterized protein</fullName>
    </submittedName>
</protein>
<gene>
    <name evidence="2" type="ORF">PVK06_044973</name>
</gene>
<proteinExistence type="predicted"/>
<dbReference type="Proteomes" id="UP001358586">
    <property type="component" value="Chromosome 12"/>
</dbReference>
<sequence>MPYSASNVAPAIPPSASSHSTPPPTRVAPTTPAPEASVPPAPSCLVPPVYSQTVASKAYASSPPGPSTQPTPPTMQHFQHSKYLQDFVAGENKLCKGLGYTLMRRQ</sequence>
<dbReference type="EMBL" id="JARKNE010000012">
    <property type="protein sequence ID" value="KAK5777008.1"/>
    <property type="molecule type" value="Genomic_DNA"/>
</dbReference>
<feature type="compositionally biased region" description="Low complexity" evidence="1">
    <location>
        <begin position="1"/>
        <end position="20"/>
    </location>
</feature>
<accession>A0ABR0MSQ4</accession>
<organism evidence="2 3">
    <name type="scientific">Gossypium arboreum</name>
    <name type="common">Tree cotton</name>
    <name type="synonym">Gossypium nanking</name>
    <dbReference type="NCBI Taxonomy" id="29729"/>
    <lineage>
        <taxon>Eukaryota</taxon>
        <taxon>Viridiplantae</taxon>
        <taxon>Streptophyta</taxon>
        <taxon>Embryophyta</taxon>
        <taxon>Tracheophyta</taxon>
        <taxon>Spermatophyta</taxon>
        <taxon>Magnoliopsida</taxon>
        <taxon>eudicotyledons</taxon>
        <taxon>Gunneridae</taxon>
        <taxon>Pentapetalae</taxon>
        <taxon>rosids</taxon>
        <taxon>malvids</taxon>
        <taxon>Malvales</taxon>
        <taxon>Malvaceae</taxon>
        <taxon>Malvoideae</taxon>
        <taxon>Gossypium</taxon>
    </lineage>
</organism>